<evidence type="ECO:0000256" key="7">
    <source>
        <dbReference type="ARBA" id="ARBA00023054"/>
    </source>
</evidence>
<keyword evidence="11" id="KW-0966">Cell projection</keyword>
<organism evidence="18 19">
    <name type="scientific">Patella caerulea</name>
    <name type="common">Rayed Mediterranean limpet</name>
    <dbReference type="NCBI Taxonomy" id="87958"/>
    <lineage>
        <taxon>Eukaryota</taxon>
        <taxon>Metazoa</taxon>
        <taxon>Spiralia</taxon>
        <taxon>Lophotrochozoa</taxon>
        <taxon>Mollusca</taxon>
        <taxon>Gastropoda</taxon>
        <taxon>Patellogastropoda</taxon>
        <taxon>Patelloidea</taxon>
        <taxon>Patellidae</taxon>
        <taxon>Patella</taxon>
    </lineage>
</organism>
<evidence type="ECO:0000256" key="4">
    <source>
        <dbReference type="ARBA" id="ARBA00022701"/>
    </source>
</evidence>
<dbReference type="SMART" id="SM00129">
    <property type="entry name" value="KISc"/>
    <property type="match status" value="1"/>
</dbReference>
<evidence type="ECO:0000256" key="3">
    <source>
        <dbReference type="ARBA" id="ARBA00022490"/>
    </source>
</evidence>
<dbReference type="GO" id="GO:0003777">
    <property type="term" value="F:microtubule motor activity"/>
    <property type="evidence" value="ECO:0007669"/>
    <property type="project" value="InterPro"/>
</dbReference>
<evidence type="ECO:0000256" key="5">
    <source>
        <dbReference type="ARBA" id="ARBA00022741"/>
    </source>
</evidence>
<feature type="compositionally biased region" description="Polar residues" evidence="16">
    <location>
        <begin position="843"/>
        <end position="862"/>
    </location>
</feature>
<evidence type="ECO:0000256" key="10">
    <source>
        <dbReference type="ARBA" id="ARBA00023212"/>
    </source>
</evidence>
<dbReference type="PANTHER" id="PTHR47968:SF13">
    <property type="entry name" value="KINESIN-LIKE PROTEIN KIF19 ISOFORM X1"/>
    <property type="match status" value="1"/>
</dbReference>
<dbReference type="Gene3D" id="3.40.850.10">
    <property type="entry name" value="Kinesin motor domain"/>
    <property type="match status" value="1"/>
</dbReference>
<comment type="function">
    <text evidence="12">Plus end-directed microtubule-dependent motor protein that regulates the length of motile cilia by mediating depolymerization of microtubules at ciliary tips.</text>
</comment>
<accession>A0AAN8PH56</accession>
<sequence length="952" mass="107985">MSTKGGGEQTLTVALRIRPLNEDEILQGASPIAYKVENNMVVLLDPTEDHDDILRANRSREKQFVFDCTFDGSANQEDVYEATTKELIPNVITGYNATVFAYGATGAGKTHTMVGKDDSPGIMVRALNDLFLEMEKTSEDMAYKVTMSYLEIYNEMIRDLLNPAAGILDLRENSKGDVTVAGLSEVSARSTDEVMQMLLKGNRERTQEPTAANQASSRSHAVLQVTVRQRHRVKNTLQEVRTGKLFLIDLAGSERAANTHNRGKRMVEGAHINRSLLALGNCINALSEKNGPRYINYRDSKLTRLLKDALGGNCKTVMIAHISPASLNFEESRNTLVYADRAKHIKTKVRRNVTDVAYHIAQYTNIITELREEILRLRDRLHEQGTASRQHAVANIQAVQSEVLMAKDTANRSEMNKLREQLLTCFKDQMELRRSLMEVNNNTMEVSLETNRNQLIISEWDVEKARIQQKRENTQATDNKFDEVDDDVTEPEDVRVAREELKVLHDEKHKTEKVRVTIKRELETAKEKHKKLEELIPVKVSNIDQQEIIRQMCKVHELEIENLQNIAASLMRDFEIKKKDMVITRFRHHRNLCDEIIKQQRDLIDDNNVPCPKDLDELYELYKLERQDKILKGDESNSQTPSLKFLTASGARSTFGDGRQPSSLTDLNSYDDDTKVFTRSAKLKQIEAQWKTNSYMVSDKQVIPSIKSRQSFDDKETIVSNTRNIAALAAKKRTRVQNTLLQTDKPDKPRTLYRPTNDSASDFAPNALTPSRLAKHNKDYGEGNFHFNSTPPSDDNISSVTAVEKISIHTDTSLPPLNEQQYKGGVRKISQTETEARRRRRSQQGYEGNISNQNMKKTSSKSIGKPRVSRTKLGDISASGNITQIDEGIAEVKPRREKPRRKYRSQNASDSSSVSTPQQNKNRKALPSIPSYRKGDITITGTGVNYGVNYRY</sequence>
<name>A0AAN8PH56_PATCE</name>
<feature type="compositionally biased region" description="Polar residues" evidence="16">
    <location>
        <begin position="905"/>
        <end position="920"/>
    </location>
</feature>
<evidence type="ECO:0000256" key="16">
    <source>
        <dbReference type="SAM" id="MobiDB-lite"/>
    </source>
</evidence>
<keyword evidence="9 13" id="KW-0505">Motor protein</keyword>
<dbReference type="AlphaFoldDB" id="A0AAN8PH56"/>
<evidence type="ECO:0000256" key="14">
    <source>
        <dbReference type="RuleBase" id="RU000394"/>
    </source>
</evidence>
<evidence type="ECO:0000313" key="19">
    <source>
        <dbReference type="Proteomes" id="UP001347796"/>
    </source>
</evidence>
<keyword evidence="5 13" id="KW-0547">Nucleotide-binding</keyword>
<dbReference type="GO" id="GO:0005929">
    <property type="term" value="C:cilium"/>
    <property type="evidence" value="ECO:0007669"/>
    <property type="project" value="UniProtKB-SubCell"/>
</dbReference>
<feature type="compositionally biased region" description="Basic residues" evidence="16">
    <location>
        <begin position="895"/>
        <end position="904"/>
    </location>
</feature>
<evidence type="ECO:0000256" key="2">
    <source>
        <dbReference type="ARBA" id="ARBA00004245"/>
    </source>
</evidence>
<dbReference type="PROSITE" id="PS50067">
    <property type="entry name" value="KINESIN_MOTOR_2"/>
    <property type="match status" value="1"/>
</dbReference>
<dbReference type="FunFam" id="3.40.850.10:FF:000037">
    <property type="entry name" value="kinesin-like protein KIF19"/>
    <property type="match status" value="1"/>
</dbReference>
<dbReference type="InterPro" id="IPR036961">
    <property type="entry name" value="Kinesin_motor_dom_sf"/>
</dbReference>
<feature type="domain" description="Kinesin motor" evidence="17">
    <location>
        <begin position="10"/>
        <end position="345"/>
    </location>
</feature>
<dbReference type="PROSITE" id="PS00411">
    <property type="entry name" value="KINESIN_MOTOR_1"/>
    <property type="match status" value="1"/>
</dbReference>
<dbReference type="InterPro" id="IPR027640">
    <property type="entry name" value="Kinesin-like_fam"/>
</dbReference>
<proteinExistence type="inferred from homology"/>
<keyword evidence="3" id="KW-0963">Cytoplasm</keyword>
<keyword evidence="8" id="KW-0969">Cilium</keyword>
<evidence type="ECO:0000256" key="9">
    <source>
        <dbReference type="ARBA" id="ARBA00023175"/>
    </source>
</evidence>
<feature type="compositionally biased region" description="Polar residues" evidence="16">
    <location>
        <begin position="811"/>
        <end position="821"/>
    </location>
</feature>
<evidence type="ECO:0000313" key="18">
    <source>
        <dbReference type="EMBL" id="KAK6170400.1"/>
    </source>
</evidence>
<dbReference type="CDD" id="cd01370">
    <property type="entry name" value="KISc_KIP3_like"/>
    <property type="match status" value="1"/>
</dbReference>
<feature type="region of interest" description="Disordered" evidence="16">
    <location>
        <begin position="811"/>
        <end position="940"/>
    </location>
</feature>
<dbReference type="GO" id="GO:0007018">
    <property type="term" value="P:microtubule-based movement"/>
    <property type="evidence" value="ECO:0007669"/>
    <property type="project" value="InterPro"/>
</dbReference>
<dbReference type="GO" id="GO:0005524">
    <property type="term" value="F:ATP binding"/>
    <property type="evidence" value="ECO:0007669"/>
    <property type="project" value="UniProtKB-UniRule"/>
</dbReference>
<evidence type="ECO:0000256" key="13">
    <source>
        <dbReference type="PROSITE-ProRule" id="PRU00283"/>
    </source>
</evidence>
<evidence type="ECO:0000256" key="6">
    <source>
        <dbReference type="ARBA" id="ARBA00022840"/>
    </source>
</evidence>
<evidence type="ECO:0000259" key="17">
    <source>
        <dbReference type="PROSITE" id="PS50067"/>
    </source>
</evidence>
<dbReference type="SUPFAM" id="SSF52540">
    <property type="entry name" value="P-loop containing nucleoside triphosphate hydrolases"/>
    <property type="match status" value="1"/>
</dbReference>
<evidence type="ECO:0000256" key="1">
    <source>
        <dbReference type="ARBA" id="ARBA00004138"/>
    </source>
</evidence>
<evidence type="ECO:0000256" key="11">
    <source>
        <dbReference type="ARBA" id="ARBA00023273"/>
    </source>
</evidence>
<dbReference type="EMBL" id="JAZGQO010000014">
    <property type="protein sequence ID" value="KAK6170400.1"/>
    <property type="molecule type" value="Genomic_DNA"/>
</dbReference>
<reference evidence="18 19" key="1">
    <citation type="submission" date="2024-01" db="EMBL/GenBank/DDBJ databases">
        <title>The genome of the rayed Mediterranean limpet Patella caerulea (Linnaeus, 1758).</title>
        <authorList>
            <person name="Anh-Thu Weber A."/>
            <person name="Halstead-Nussloch G."/>
        </authorList>
    </citation>
    <scope>NUCLEOTIDE SEQUENCE [LARGE SCALE GENOMIC DNA]</scope>
    <source>
        <strain evidence="18">AATW-2023a</strain>
        <tissue evidence="18">Whole specimen</tissue>
    </source>
</reference>
<keyword evidence="6 13" id="KW-0067">ATP-binding</keyword>
<dbReference type="GO" id="GO:0005874">
    <property type="term" value="C:microtubule"/>
    <property type="evidence" value="ECO:0007669"/>
    <property type="project" value="UniProtKB-KW"/>
</dbReference>
<comment type="subcellular location">
    <subcellularLocation>
        <location evidence="1">Cell projection</location>
        <location evidence="1">Cilium</location>
    </subcellularLocation>
    <subcellularLocation>
        <location evidence="2">Cytoplasm</location>
        <location evidence="2">Cytoskeleton</location>
    </subcellularLocation>
</comment>
<comment type="caution">
    <text evidence="18">The sequence shown here is derived from an EMBL/GenBank/DDBJ whole genome shotgun (WGS) entry which is preliminary data.</text>
</comment>
<keyword evidence="10" id="KW-0206">Cytoskeleton</keyword>
<keyword evidence="19" id="KW-1185">Reference proteome</keyword>
<evidence type="ECO:0000256" key="12">
    <source>
        <dbReference type="ARBA" id="ARBA00055376"/>
    </source>
</evidence>
<evidence type="ECO:0000256" key="8">
    <source>
        <dbReference type="ARBA" id="ARBA00023069"/>
    </source>
</evidence>
<evidence type="ECO:0000256" key="15">
    <source>
        <dbReference type="SAM" id="Coils"/>
    </source>
</evidence>
<dbReference type="Pfam" id="PF00225">
    <property type="entry name" value="Kinesin"/>
    <property type="match status" value="1"/>
</dbReference>
<feature type="coiled-coil region" evidence="15">
    <location>
        <begin position="515"/>
        <end position="573"/>
    </location>
</feature>
<dbReference type="InterPro" id="IPR001752">
    <property type="entry name" value="Kinesin_motor_dom"/>
</dbReference>
<keyword evidence="7 15" id="KW-0175">Coiled coil</keyword>
<comment type="similarity">
    <text evidence="13 14">Belongs to the TRAFAC class myosin-kinesin ATPase superfamily. Kinesin family.</text>
</comment>
<dbReference type="PANTHER" id="PTHR47968">
    <property type="entry name" value="CENTROMERE PROTEIN E"/>
    <property type="match status" value="1"/>
</dbReference>
<keyword evidence="4 14" id="KW-0493">Microtubule</keyword>
<feature type="region of interest" description="Disordered" evidence="16">
    <location>
        <begin position="745"/>
        <end position="767"/>
    </location>
</feature>
<gene>
    <name evidence="18" type="ORF">SNE40_018805</name>
</gene>
<protein>
    <recommendedName>
        <fullName evidence="14">Kinesin-like protein</fullName>
    </recommendedName>
</protein>
<feature type="binding site" evidence="13">
    <location>
        <begin position="103"/>
        <end position="110"/>
    </location>
    <ligand>
        <name>ATP</name>
        <dbReference type="ChEBI" id="CHEBI:30616"/>
    </ligand>
</feature>
<dbReference type="InterPro" id="IPR027417">
    <property type="entry name" value="P-loop_NTPase"/>
</dbReference>
<dbReference type="Proteomes" id="UP001347796">
    <property type="component" value="Unassembled WGS sequence"/>
</dbReference>
<dbReference type="PRINTS" id="PR00380">
    <property type="entry name" value="KINESINHEAVY"/>
</dbReference>
<dbReference type="InterPro" id="IPR019821">
    <property type="entry name" value="Kinesin_motor_CS"/>
</dbReference>
<dbReference type="GO" id="GO:0008017">
    <property type="term" value="F:microtubule binding"/>
    <property type="evidence" value="ECO:0007669"/>
    <property type="project" value="InterPro"/>
</dbReference>